<dbReference type="Proteomes" id="UP000250434">
    <property type="component" value="Chromosome"/>
</dbReference>
<organism evidence="2 3">
    <name type="scientific">Amycolatopsis albispora</name>
    <dbReference type="NCBI Taxonomy" id="1804986"/>
    <lineage>
        <taxon>Bacteria</taxon>
        <taxon>Bacillati</taxon>
        <taxon>Actinomycetota</taxon>
        <taxon>Actinomycetes</taxon>
        <taxon>Pseudonocardiales</taxon>
        <taxon>Pseudonocardiaceae</taxon>
        <taxon>Amycolatopsis</taxon>
    </lineage>
</organism>
<protein>
    <submittedName>
        <fullName evidence="2">Hydroxylase</fullName>
    </submittedName>
</protein>
<dbReference type="SUPFAM" id="SSF51735">
    <property type="entry name" value="NAD(P)-binding Rossmann-fold domains"/>
    <property type="match status" value="1"/>
</dbReference>
<dbReference type="KEGG" id="aab:A4R43_08860"/>
<dbReference type="InterPro" id="IPR051604">
    <property type="entry name" value="Ergot_Alk_Oxidoreductase"/>
</dbReference>
<feature type="domain" description="NAD(P)-binding" evidence="1">
    <location>
        <begin position="7"/>
        <end position="177"/>
    </location>
</feature>
<dbReference type="AlphaFoldDB" id="A0A344L3K5"/>
<dbReference type="Gene3D" id="3.40.50.720">
    <property type="entry name" value="NAD(P)-binding Rossmann-like Domain"/>
    <property type="match status" value="1"/>
</dbReference>
<dbReference type="Pfam" id="PF13460">
    <property type="entry name" value="NAD_binding_10"/>
    <property type="match status" value="1"/>
</dbReference>
<reference evidence="2 3" key="1">
    <citation type="submission" date="2016-04" db="EMBL/GenBank/DDBJ databases">
        <title>Complete genome sequence and analysis of deep-sea sediment isolate, Amycolatopsis sp. WP1.</title>
        <authorList>
            <person name="Wang H."/>
            <person name="Chen S."/>
            <person name="Wu Q."/>
        </authorList>
    </citation>
    <scope>NUCLEOTIDE SEQUENCE [LARGE SCALE GENOMIC DNA]</scope>
    <source>
        <strain evidence="2 3">WP1</strain>
    </source>
</reference>
<proteinExistence type="predicted"/>
<sequence>MTILVTGATGSVGRLVVDELVALGAPVRALTVNPEKAALPAGVDVVTGYLGRPETLPAALKGVDTVYLAPLPDTVREFTELAREAGVGRVVALSGSNADEEEREGSSGAHYIKVERAVEAAGFDWTFLRPGVFANNTLGWADEIRASRTVSAAYPDAAQTPIDLRDIAKVAAKVLTESGHTGRKITLSGPESITQAGQVAAIGAALGTEIEFNELTRAEHRRLWVDYGIPGEVADWLLDGFAEATEHPQIPEPGYEELMGEPGTTFQQWALDNVEAFR</sequence>
<accession>A0A344L3K5</accession>
<dbReference type="PANTHER" id="PTHR43162">
    <property type="match status" value="1"/>
</dbReference>
<dbReference type="RefSeq" id="WP_113691891.1">
    <property type="nucleotide sequence ID" value="NZ_CP015163.1"/>
</dbReference>
<evidence type="ECO:0000313" key="3">
    <source>
        <dbReference type="Proteomes" id="UP000250434"/>
    </source>
</evidence>
<dbReference type="EMBL" id="CP015163">
    <property type="protein sequence ID" value="AXB42629.1"/>
    <property type="molecule type" value="Genomic_DNA"/>
</dbReference>
<gene>
    <name evidence="2" type="ORF">A4R43_08860</name>
</gene>
<keyword evidence="3" id="KW-1185">Reference proteome</keyword>
<name>A0A344L3K5_9PSEU</name>
<evidence type="ECO:0000259" key="1">
    <source>
        <dbReference type="Pfam" id="PF13460"/>
    </source>
</evidence>
<dbReference type="OrthoDB" id="3207931at2"/>
<dbReference type="InterPro" id="IPR016040">
    <property type="entry name" value="NAD(P)-bd_dom"/>
</dbReference>
<dbReference type="InterPro" id="IPR036291">
    <property type="entry name" value="NAD(P)-bd_dom_sf"/>
</dbReference>
<dbReference type="Gene3D" id="3.90.25.10">
    <property type="entry name" value="UDP-galactose 4-epimerase, domain 1"/>
    <property type="match status" value="1"/>
</dbReference>
<dbReference type="PANTHER" id="PTHR43162:SF1">
    <property type="entry name" value="PRESTALK A DIFFERENTIATION PROTEIN A"/>
    <property type="match status" value="1"/>
</dbReference>
<evidence type="ECO:0000313" key="2">
    <source>
        <dbReference type="EMBL" id="AXB42629.1"/>
    </source>
</evidence>